<evidence type="ECO:0000313" key="1">
    <source>
        <dbReference type="EMBL" id="GER82149.1"/>
    </source>
</evidence>
<name>A0A5J4K646_9CHLR</name>
<dbReference type="AlphaFoldDB" id="A0A5J4K646"/>
<accession>A0A5J4K646</accession>
<reference evidence="1 2" key="1">
    <citation type="journal article" date="2019" name="Int. J. Syst. Evol. Microbiol.">
        <title>Thermogemmatispora aurantia sp. nov. and Thermogemmatispora argillosa sp. nov., within the class Ktedonobacteria, and emended description of the genus Thermogemmatispora.</title>
        <authorList>
            <person name="Zheng Y."/>
            <person name="Wang C.M."/>
            <person name="Sakai Y."/>
            <person name="Abe K."/>
            <person name="Yokota A."/>
            <person name="Yabe S."/>
        </authorList>
    </citation>
    <scope>NUCLEOTIDE SEQUENCE [LARGE SCALE GENOMIC DNA]</scope>
    <source>
        <strain evidence="1 2">A1-2</strain>
    </source>
</reference>
<dbReference type="EMBL" id="BKZV01000001">
    <property type="protein sequence ID" value="GER82149.1"/>
    <property type="molecule type" value="Genomic_DNA"/>
</dbReference>
<evidence type="ECO:0000313" key="2">
    <source>
        <dbReference type="Proteomes" id="UP000334820"/>
    </source>
</evidence>
<dbReference type="RefSeq" id="WP_151727077.1">
    <property type="nucleotide sequence ID" value="NZ_BKZV01000001.1"/>
</dbReference>
<protein>
    <submittedName>
        <fullName evidence="1">Uncharacterized protein</fullName>
    </submittedName>
</protein>
<comment type="caution">
    <text evidence="1">The sequence shown here is derived from an EMBL/GenBank/DDBJ whole genome shotgun (WGS) entry which is preliminary data.</text>
</comment>
<sequence length="66" mass="7756">MLIYECKSRGNQAQYDAIEEARRVTQFIRNKCLCLWMNPRGTSRNGRQCFYSQLANGYVFALRLDS</sequence>
<keyword evidence="2" id="KW-1185">Reference proteome</keyword>
<proteinExistence type="predicted"/>
<organism evidence="1 2">
    <name type="scientific">Thermogemmatispora aurantia</name>
    <dbReference type="NCBI Taxonomy" id="2045279"/>
    <lineage>
        <taxon>Bacteria</taxon>
        <taxon>Bacillati</taxon>
        <taxon>Chloroflexota</taxon>
        <taxon>Ktedonobacteria</taxon>
        <taxon>Thermogemmatisporales</taxon>
        <taxon>Thermogemmatisporaceae</taxon>
        <taxon>Thermogemmatispora</taxon>
    </lineage>
</organism>
<gene>
    <name evidence="1" type="ORF">KTAU_07870</name>
</gene>
<dbReference type="Proteomes" id="UP000334820">
    <property type="component" value="Unassembled WGS sequence"/>
</dbReference>